<dbReference type="PANTHER" id="PTHR38772">
    <property type="match status" value="1"/>
</dbReference>
<comment type="similarity">
    <text evidence="2">Belongs to the YejK family.</text>
</comment>
<comment type="caution">
    <text evidence="5">The sequence shown here is derived from an EMBL/GenBank/DDBJ whole genome shotgun (WGS) entry which is preliminary data.</text>
</comment>
<organism evidence="5 6">
    <name type="scientific">Bacteroides fragilis</name>
    <dbReference type="NCBI Taxonomy" id="817"/>
    <lineage>
        <taxon>Bacteria</taxon>
        <taxon>Pseudomonadati</taxon>
        <taxon>Bacteroidota</taxon>
        <taxon>Bacteroidia</taxon>
        <taxon>Bacteroidales</taxon>
        <taxon>Bacteroidaceae</taxon>
        <taxon>Bacteroides</taxon>
    </lineage>
</organism>
<dbReference type="InterPro" id="IPR007358">
    <property type="entry name" value="Nucleoid_associated_NdpA"/>
</dbReference>
<reference evidence="6 7" key="1">
    <citation type="journal article" date="2019" name="Nat. Med.">
        <title>A library of human gut bacterial isolates paired with longitudinal multiomics data enables mechanistic microbiome research.</title>
        <authorList>
            <person name="Poyet M."/>
            <person name="Groussin M."/>
            <person name="Gibbons S.M."/>
            <person name="Avila-Pacheco J."/>
            <person name="Jiang X."/>
            <person name="Kearney S.M."/>
            <person name="Perrotta A.R."/>
            <person name="Berdy B."/>
            <person name="Zhao S."/>
            <person name="Lieberman T.D."/>
            <person name="Swanson P.K."/>
            <person name="Smith M."/>
            <person name="Roesemann S."/>
            <person name="Alexander J.E."/>
            <person name="Rich S.A."/>
            <person name="Livny J."/>
            <person name="Vlamakis H."/>
            <person name="Clish C."/>
            <person name="Bullock K."/>
            <person name="Deik A."/>
            <person name="Scott J."/>
            <person name="Pierce K.A."/>
            <person name="Xavier R.J."/>
            <person name="Alm E.J."/>
        </authorList>
    </citation>
    <scope>NUCLEOTIDE SEQUENCE [LARGE SCALE GENOMIC DNA]</scope>
    <source>
        <strain evidence="4 7">BIOML-A106</strain>
        <strain evidence="5 6">BIOML-A7</strain>
    </source>
</reference>
<dbReference type="GO" id="GO:0005737">
    <property type="term" value="C:cytoplasm"/>
    <property type="evidence" value="ECO:0007669"/>
    <property type="project" value="UniProtKB-SubCell"/>
</dbReference>
<evidence type="ECO:0000313" key="5">
    <source>
        <dbReference type="EMBL" id="KAA5178457.1"/>
    </source>
</evidence>
<evidence type="ECO:0000313" key="6">
    <source>
        <dbReference type="Proteomes" id="UP000436803"/>
    </source>
</evidence>
<accession>A0A5M5VG51</accession>
<evidence type="ECO:0008006" key="8">
    <source>
        <dbReference type="Google" id="ProtNLM"/>
    </source>
</evidence>
<evidence type="ECO:0000256" key="2">
    <source>
        <dbReference type="ARBA" id="ARBA00009035"/>
    </source>
</evidence>
<dbReference type="GO" id="GO:0003727">
    <property type="term" value="F:single-stranded RNA binding"/>
    <property type="evidence" value="ECO:0007669"/>
    <property type="project" value="TreeGrafter"/>
</dbReference>
<evidence type="ECO:0000256" key="3">
    <source>
        <dbReference type="ARBA" id="ARBA00022490"/>
    </source>
</evidence>
<evidence type="ECO:0000313" key="7">
    <source>
        <dbReference type="Proteomes" id="UP000479773"/>
    </source>
</evidence>
<dbReference type="PANTHER" id="PTHR38772:SF1">
    <property type="entry name" value="NUCLEOID-ASSOCIATED PROTEIN YEJK"/>
    <property type="match status" value="1"/>
</dbReference>
<protein>
    <recommendedName>
        <fullName evidence="8">Nucleoid-associated protein</fullName>
    </recommendedName>
</protein>
<evidence type="ECO:0000256" key="1">
    <source>
        <dbReference type="ARBA" id="ARBA00004496"/>
    </source>
</evidence>
<name>A0A5M5VG51_BACFG</name>
<dbReference type="Proteomes" id="UP000479773">
    <property type="component" value="Unassembled WGS sequence"/>
</dbReference>
<dbReference type="GO" id="GO:0043590">
    <property type="term" value="C:bacterial nucleoid"/>
    <property type="evidence" value="ECO:0007669"/>
    <property type="project" value="TreeGrafter"/>
</dbReference>
<dbReference type="EMBL" id="VWAW01000001">
    <property type="protein sequence ID" value="KAA5178457.1"/>
    <property type="molecule type" value="Genomic_DNA"/>
</dbReference>
<proteinExistence type="inferred from homology"/>
<evidence type="ECO:0000313" key="4">
    <source>
        <dbReference type="EMBL" id="KAA4756651.1"/>
    </source>
</evidence>
<comment type="subcellular location">
    <subcellularLocation>
        <location evidence="1">Cytoplasm</location>
    </subcellularLocation>
</comment>
<sequence>MTSEIKKIGHNIDLKNIIVHQAIKEQGIRHTTLKKADGLLEIKEKERLFIGRINKVYHRKSSPIYGIFGKTNEIFKNYLKTYLLDNDFYTFTIKSLEHYKLSLEAEIASTGGFMIFAHFINTDYNNEYLLILTINNKNGYVLNENDLTIKDAKSLDLNKVDVACLINLTKWKNIESGLDTESKTYLSFVKGKKDVSYYFLSFIDCDNKQTGSEASQRLVKAMDMYCDKKGYDRTTKIKKRNDVFRYCDDCMNNKTEIQLSVISALLDPEDPQEFQEFASDEEYGVSSIISGDRSKLKPMKFVMYKNKQMTVEFDCALLGKEVVFNSQKKELTIKKLPKELIDQIPQ</sequence>
<gene>
    <name evidence="5" type="ORF">F2Z29_00100</name>
    <name evidence="4" type="ORF">F3B44_02600</name>
</gene>
<dbReference type="Pfam" id="PF04245">
    <property type="entry name" value="NA37"/>
    <property type="match status" value="1"/>
</dbReference>
<dbReference type="EMBL" id="VWEQ01000001">
    <property type="protein sequence ID" value="KAA4756651.1"/>
    <property type="molecule type" value="Genomic_DNA"/>
</dbReference>
<keyword evidence="3" id="KW-0963">Cytoplasm</keyword>
<dbReference type="Proteomes" id="UP000436803">
    <property type="component" value="Unassembled WGS sequence"/>
</dbReference>
<dbReference type="GO" id="GO:0003690">
    <property type="term" value="F:double-stranded DNA binding"/>
    <property type="evidence" value="ECO:0007669"/>
    <property type="project" value="TreeGrafter"/>
</dbReference>
<dbReference type="AlphaFoldDB" id="A0A5M5VG51"/>